<protein>
    <submittedName>
        <fullName evidence="16">Lysophosphatidylcholine acyltransferase</fullName>
    </submittedName>
</protein>
<keyword evidence="12 16" id="KW-0012">Acyltransferase</keyword>
<comment type="pathway">
    <text evidence="13">Phospholipid metabolism.</text>
</comment>
<comment type="pathway">
    <text evidence="2">Lipid metabolism; phospholipid metabolism.</text>
</comment>
<sequence>MNGISGLRHRTAVPVSKNDMKDCSSHPPVNPFVHNIDLGPYDKIKVYILTVVLLPLRLIAVFACLFIAYLLACIGTIGLSQEDLIDKPMKGWRRELRTVICWFMCKMFFNMGFYRVTIKGIRATEREAPILALAPHSSFSDAFPVVLLTAPSLVVKQEVQDVPFFASESLSKLITATSRFCFRSCGYRVRVIGQQATAKEAPILIFSPHSSFLDAFVAHWTGLPCLIVRSQDRQRPIFGQLINYTQPVYVWREDPDSRQNTIKEIKRRTTSPDGWQQILIFPEGTCSNRKGLITFKPGAFYPGVPVQPVCIRYPNRLDTLSWTWQGPGALELLWLTMTQFYTYCELEFLPVYVPTEEEKCNPKLFASNVRDVMAKALQVPVIDYSYEDCRLMSKAKKLSLPPSIGLIEVQNIREEFGLDARVLETDFLEKFAKFADQSTGLADAKQFAKYLHLPVDHPKAMELFDINDSDRSGTLNFKKYVRGRCTLMSGSIKNSIGTNVSWDVVKQRLKLSPENLETIDSFVVNLKSDANENDVLDHLYAAVPEWSWIVSDLCNSSSP</sequence>
<dbReference type="GO" id="GO:0016020">
    <property type="term" value="C:membrane"/>
    <property type="evidence" value="ECO:0007669"/>
    <property type="project" value="UniProtKB-SubCell"/>
</dbReference>
<comment type="subcellular location">
    <subcellularLocation>
        <location evidence="1">Membrane</location>
    </subcellularLocation>
</comment>
<dbReference type="GO" id="GO:0005783">
    <property type="term" value="C:endoplasmic reticulum"/>
    <property type="evidence" value="ECO:0007669"/>
    <property type="project" value="TreeGrafter"/>
</dbReference>
<evidence type="ECO:0000313" key="17">
    <source>
        <dbReference type="Proteomes" id="UP000076858"/>
    </source>
</evidence>
<dbReference type="GO" id="GO:0008374">
    <property type="term" value="F:O-acyltransferase activity"/>
    <property type="evidence" value="ECO:0007669"/>
    <property type="project" value="InterPro"/>
</dbReference>
<feature type="domain" description="Phospholipid/glycerol acyltransferase" evidence="15">
    <location>
        <begin position="203"/>
        <end position="314"/>
    </location>
</feature>
<keyword evidence="4" id="KW-0444">Lipid biosynthesis</keyword>
<comment type="similarity">
    <text evidence="3">Belongs to the 1-acyl-sn-glycerol-3-phosphate acyltransferase family.</text>
</comment>
<organism evidence="16 17">
    <name type="scientific">Daphnia magna</name>
    <dbReference type="NCBI Taxonomy" id="35525"/>
    <lineage>
        <taxon>Eukaryota</taxon>
        <taxon>Metazoa</taxon>
        <taxon>Ecdysozoa</taxon>
        <taxon>Arthropoda</taxon>
        <taxon>Crustacea</taxon>
        <taxon>Branchiopoda</taxon>
        <taxon>Diplostraca</taxon>
        <taxon>Cladocera</taxon>
        <taxon>Anomopoda</taxon>
        <taxon>Daphniidae</taxon>
        <taxon>Daphnia</taxon>
    </lineage>
</organism>
<dbReference type="AlphaFoldDB" id="A0A164SUQ2"/>
<comment type="caution">
    <text evidence="16">The sequence shown here is derived from an EMBL/GenBank/DDBJ whole genome shotgun (WGS) entry which is preliminary data.</text>
</comment>
<proteinExistence type="inferred from homology"/>
<keyword evidence="6 14" id="KW-0812">Transmembrane</keyword>
<dbReference type="UniPathway" id="UPA00085"/>
<evidence type="ECO:0000256" key="6">
    <source>
        <dbReference type="ARBA" id="ARBA00022692"/>
    </source>
</evidence>
<dbReference type="PANTHER" id="PTHR23063:SF52">
    <property type="entry name" value="LYSOPHOSPHATIDYLCHOLINE ACYLTRANSFERASE"/>
    <property type="match status" value="1"/>
</dbReference>
<evidence type="ECO:0000256" key="10">
    <source>
        <dbReference type="ARBA" id="ARBA00023209"/>
    </source>
</evidence>
<feature type="transmembrane region" description="Helical" evidence="14">
    <location>
        <begin position="46"/>
        <end position="79"/>
    </location>
</feature>
<evidence type="ECO:0000256" key="3">
    <source>
        <dbReference type="ARBA" id="ARBA00008655"/>
    </source>
</evidence>
<dbReference type="EMBL" id="LRGB01001937">
    <property type="protein sequence ID" value="KZS09961.1"/>
    <property type="molecule type" value="Genomic_DNA"/>
</dbReference>
<dbReference type="InterPro" id="IPR011992">
    <property type="entry name" value="EF-hand-dom_pair"/>
</dbReference>
<keyword evidence="17" id="KW-1185">Reference proteome</keyword>
<dbReference type="InterPro" id="IPR002123">
    <property type="entry name" value="Plipid/glycerol_acylTrfase"/>
</dbReference>
<keyword evidence="8" id="KW-0443">Lipid metabolism</keyword>
<dbReference type="InterPro" id="IPR045252">
    <property type="entry name" value="LPCAT1-like"/>
</dbReference>
<dbReference type="SUPFAM" id="SSF47473">
    <property type="entry name" value="EF-hand"/>
    <property type="match status" value="1"/>
</dbReference>
<evidence type="ECO:0000256" key="11">
    <source>
        <dbReference type="ARBA" id="ARBA00023264"/>
    </source>
</evidence>
<keyword evidence="9 14" id="KW-0472">Membrane</keyword>
<evidence type="ECO:0000256" key="8">
    <source>
        <dbReference type="ARBA" id="ARBA00023098"/>
    </source>
</evidence>
<dbReference type="OrthoDB" id="272512at2759"/>
<keyword evidence="10" id="KW-0594">Phospholipid biosynthesis</keyword>
<keyword evidence="7 14" id="KW-1133">Transmembrane helix</keyword>
<dbReference type="GO" id="GO:0008654">
    <property type="term" value="P:phospholipid biosynthetic process"/>
    <property type="evidence" value="ECO:0007669"/>
    <property type="project" value="UniProtKB-KW"/>
</dbReference>
<evidence type="ECO:0000256" key="4">
    <source>
        <dbReference type="ARBA" id="ARBA00022516"/>
    </source>
</evidence>
<dbReference type="STRING" id="35525.A0A164SUQ2"/>
<evidence type="ECO:0000256" key="7">
    <source>
        <dbReference type="ARBA" id="ARBA00022989"/>
    </source>
</evidence>
<evidence type="ECO:0000256" key="13">
    <source>
        <dbReference type="ARBA" id="ARBA00025707"/>
    </source>
</evidence>
<reference evidence="16 17" key="1">
    <citation type="submission" date="2016-03" db="EMBL/GenBank/DDBJ databases">
        <title>EvidentialGene: Evidence-directed Construction of Genes on Genomes.</title>
        <authorList>
            <person name="Gilbert D.G."/>
            <person name="Choi J.-H."/>
            <person name="Mockaitis K."/>
            <person name="Colbourne J."/>
            <person name="Pfrender M."/>
        </authorList>
    </citation>
    <scope>NUCLEOTIDE SEQUENCE [LARGE SCALE GENOMIC DNA]</scope>
    <source>
        <strain evidence="16 17">Xinb3</strain>
        <tissue evidence="16">Complete organism</tissue>
    </source>
</reference>
<evidence type="ECO:0000256" key="12">
    <source>
        <dbReference type="ARBA" id="ARBA00023315"/>
    </source>
</evidence>
<gene>
    <name evidence="16" type="ORF">APZ42_025757</name>
</gene>
<dbReference type="CDD" id="cd07991">
    <property type="entry name" value="LPLAT_LPCAT1-like"/>
    <property type="match status" value="1"/>
</dbReference>
<keyword evidence="11" id="KW-1208">Phospholipid metabolism</keyword>
<dbReference type="PANTHER" id="PTHR23063">
    <property type="entry name" value="PHOSPHOLIPID ACYLTRANSFERASE"/>
    <property type="match status" value="1"/>
</dbReference>
<evidence type="ECO:0000313" key="16">
    <source>
        <dbReference type="EMBL" id="KZS09961.1"/>
    </source>
</evidence>
<evidence type="ECO:0000256" key="9">
    <source>
        <dbReference type="ARBA" id="ARBA00023136"/>
    </source>
</evidence>
<evidence type="ECO:0000256" key="1">
    <source>
        <dbReference type="ARBA" id="ARBA00004370"/>
    </source>
</evidence>
<name>A0A164SUQ2_9CRUS</name>
<evidence type="ECO:0000259" key="15">
    <source>
        <dbReference type="SMART" id="SM00563"/>
    </source>
</evidence>
<evidence type="ECO:0000256" key="5">
    <source>
        <dbReference type="ARBA" id="ARBA00022679"/>
    </source>
</evidence>
<accession>A0A164SUQ2</accession>
<dbReference type="SUPFAM" id="SSF69593">
    <property type="entry name" value="Glycerol-3-phosphate (1)-acyltransferase"/>
    <property type="match status" value="1"/>
</dbReference>
<dbReference type="Proteomes" id="UP000076858">
    <property type="component" value="Unassembled WGS sequence"/>
</dbReference>
<keyword evidence="5 16" id="KW-0808">Transferase</keyword>
<evidence type="ECO:0000256" key="14">
    <source>
        <dbReference type="SAM" id="Phobius"/>
    </source>
</evidence>
<dbReference type="SMART" id="SM00563">
    <property type="entry name" value="PlsC"/>
    <property type="match status" value="1"/>
</dbReference>
<dbReference type="Pfam" id="PF01553">
    <property type="entry name" value="Acyltransferase"/>
    <property type="match status" value="1"/>
</dbReference>
<dbReference type="GO" id="GO:0042171">
    <property type="term" value="F:lysophosphatidic acid acyltransferase activity"/>
    <property type="evidence" value="ECO:0007669"/>
    <property type="project" value="TreeGrafter"/>
</dbReference>
<evidence type="ECO:0000256" key="2">
    <source>
        <dbReference type="ARBA" id="ARBA00005074"/>
    </source>
</evidence>